<dbReference type="STRING" id="877500.GCA_000935065_00050"/>
<keyword evidence="2" id="KW-1185">Reference proteome</keyword>
<dbReference type="EMBL" id="PDKO01000003">
    <property type="protein sequence ID" value="RXJ63709.1"/>
    <property type="molecule type" value="Genomic_DNA"/>
</dbReference>
<evidence type="ECO:0000313" key="1">
    <source>
        <dbReference type="EMBL" id="RXJ63709.1"/>
    </source>
</evidence>
<sequence>MKKIILVFFLLIGCLNAFDKVSLEYGYKNNIDVYGIALQKDFDYKLFDIAKLAFDISAQHISGEDDSLTVISAQPLINIDLSKKIYFEAGVGGAYFSKDYLDHKKFGMHFQFKESIGFGYRFTDNLEATLKYNHYSNADLDDDNAGLDFFGIKVAYKF</sequence>
<dbReference type="OrthoDB" id="5347772at2"/>
<reference evidence="1 2" key="1">
    <citation type="submission" date="2017-10" db="EMBL/GenBank/DDBJ databases">
        <title>Genomics of the genus Arcobacter.</title>
        <authorList>
            <person name="Perez-Cataluna A."/>
            <person name="Figueras M.J."/>
        </authorList>
    </citation>
    <scope>NUCLEOTIDE SEQUENCE [LARGE SCALE GENOMIC DNA]</scope>
    <source>
        <strain evidence="1 2">DSM 24636</strain>
    </source>
</reference>
<dbReference type="Proteomes" id="UP000290191">
    <property type="component" value="Unassembled WGS sequence"/>
</dbReference>
<comment type="caution">
    <text evidence="1">The sequence shown here is derived from an EMBL/GenBank/DDBJ whole genome shotgun (WGS) entry which is preliminary data.</text>
</comment>
<dbReference type="RefSeq" id="WP_052502491.1">
    <property type="nucleotide sequence ID" value="NZ_CP041070.1"/>
</dbReference>
<evidence type="ECO:0000313" key="2">
    <source>
        <dbReference type="Proteomes" id="UP000290191"/>
    </source>
</evidence>
<keyword evidence="1" id="KW-0378">Hydrolase</keyword>
<dbReference type="SUPFAM" id="SSF56925">
    <property type="entry name" value="OMPA-like"/>
    <property type="match status" value="1"/>
</dbReference>
<dbReference type="Pfam" id="PF09411">
    <property type="entry name" value="PagL"/>
    <property type="match status" value="1"/>
</dbReference>
<organism evidence="1 2">
    <name type="scientific">Halarcobacter anaerophilus</name>
    <dbReference type="NCBI Taxonomy" id="877500"/>
    <lineage>
        <taxon>Bacteria</taxon>
        <taxon>Pseudomonadati</taxon>
        <taxon>Campylobacterota</taxon>
        <taxon>Epsilonproteobacteria</taxon>
        <taxon>Campylobacterales</taxon>
        <taxon>Arcobacteraceae</taxon>
        <taxon>Halarcobacter</taxon>
    </lineage>
</organism>
<protein>
    <submittedName>
        <fullName evidence="1">Acyloxyacyl hydrolase</fullName>
    </submittedName>
</protein>
<dbReference type="AlphaFoldDB" id="A0A4Q0Y4P9"/>
<accession>A0A4Q0Y4P9</accession>
<gene>
    <name evidence="1" type="ORF">CRV06_05845</name>
</gene>
<name>A0A4Q0Y4P9_9BACT</name>
<proteinExistence type="predicted"/>
<dbReference type="Gene3D" id="2.40.160.20">
    <property type="match status" value="1"/>
</dbReference>
<dbReference type="InterPro" id="IPR018550">
    <property type="entry name" value="Lipid-A_deacylase-rel"/>
</dbReference>
<dbReference type="InterPro" id="IPR011250">
    <property type="entry name" value="OMP/PagP_B-barrel"/>
</dbReference>
<dbReference type="GO" id="GO:0016787">
    <property type="term" value="F:hydrolase activity"/>
    <property type="evidence" value="ECO:0007669"/>
    <property type="project" value="UniProtKB-KW"/>
</dbReference>